<dbReference type="InterPro" id="IPR036390">
    <property type="entry name" value="WH_DNA-bd_sf"/>
</dbReference>
<dbReference type="SUPFAM" id="SSF46785">
    <property type="entry name" value="Winged helix' DNA-binding domain"/>
    <property type="match status" value="1"/>
</dbReference>
<dbReference type="SMART" id="SM00347">
    <property type="entry name" value="HTH_MARR"/>
    <property type="match status" value="1"/>
</dbReference>
<dbReference type="GO" id="GO:0006950">
    <property type="term" value="P:response to stress"/>
    <property type="evidence" value="ECO:0007669"/>
    <property type="project" value="TreeGrafter"/>
</dbReference>
<dbReference type="InterPro" id="IPR039422">
    <property type="entry name" value="MarR/SlyA-like"/>
</dbReference>
<evidence type="ECO:0000259" key="1">
    <source>
        <dbReference type="PROSITE" id="PS50995"/>
    </source>
</evidence>
<comment type="caution">
    <text evidence="2">The sequence shown here is derived from an EMBL/GenBank/DDBJ whole genome shotgun (WGS) entry which is preliminary data.</text>
</comment>
<reference evidence="2 3" key="1">
    <citation type="submission" date="2019-12" db="EMBL/GenBank/DDBJ databases">
        <authorList>
            <person name="Kun Z."/>
        </authorList>
    </citation>
    <scope>NUCLEOTIDE SEQUENCE [LARGE SCALE GENOMIC DNA]</scope>
    <source>
        <strain evidence="2 3">YIM 123512</strain>
    </source>
</reference>
<proteinExistence type="predicted"/>
<sequence>MEERTDDDAPQWLAPDEQESWLALVSLLVRLESALDTQMRADAGITHFEYGVLSALSETEGRTMRLSDLAVMAEGSLSRLSNVVTRMEKRGLVRRHPDPDDGRYTLATLTDAGWDLVVAAAPGHVREVRRLVFDPLTRTQVGQLTSIARRIVRTIDPADRCLG</sequence>
<keyword evidence="3" id="KW-1185">Reference proteome</keyword>
<organism evidence="2 3">
    <name type="scientific">Nocardioides flavescens</name>
    <dbReference type="NCBI Taxonomy" id="2691959"/>
    <lineage>
        <taxon>Bacteria</taxon>
        <taxon>Bacillati</taxon>
        <taxon>Actinomycetota</taxon>
        <taxon>Actinomycetes</taxon>
        <taxon>Propionibacteriales</taxon>
        <taxon>Nocardioidaceae</taxon>
        <taxon>Nocardioides</taxon>
    </lineage>
</organism>
<evidence type="ECO:0000313" key="2">
    <source>
        <dbReference type="EMBL" id="MXG90209.1"/>
    </source>
</evidence>
<dbReference type="InterPro" id="IPR036388">
    <property type="entry name" value="WH-like_DNA-bd_sf"/>
</dbReference>
<dbReference type="EMBL" id="WUEK01000006">
    <property type="protein sequence ID" value="MXG90209.1"/>
    <property type="molecule type" value="Genomic_DNA"/>
</dbReference>
<dbReference type="InterPro" id="IPR000835">
    <property type="entry name" value="HTH_MarR-typ"/>
</dbReference>
<dbReference type="PANTHER" id="PTHR33164:SF99">
    <property type="entry name" value="MARR FAMILY REGULATORY PROTEIN"/>
    <property type="match status" value="1"/>
</dbReference>
<protein>
    <submittedName>
        <fullName evidence="2">MarR family transcriptional regulator</fullName>
    </submittedName>
</protein>
<dbReference type="Pfam" id="PF12802">
    <property type="entry name" value="MarR_2"/>
    <property type="match status" value="1"/>
</dbReference>
<accession>A0A6L7F0A4</accession>
<name>A0A6L7F0A4_9ACTN</name>
<dbReference type="PANTHER" id="PTHR33164">
    <property type="entry name" value="TRANSCRIPTIONAL REGULATOR, MARR FAMILY"/>
    <property type="match status" value="1"/>
</dbReference>
<dbReference type="Proteomes" id="UP000473325">
    <property type="component" value="Unassembled WGS sequence"/>
</dbReference>
<dbReference type="Gene3D" id="1.10.10.10">
    <property type="entry name" value="Winged helix-like DNA-binding domain superfamily/Winged helix DNA-binding domain"/>
    <property type="match status" value="1"/>
</dbReference>
<dbReference type="AlphaFoldDB" id="A0A6L7F0A4"/>
<gene>
    <name evidence="2" type="ORF">GRQ65_11675</name>
</gene>
<evidence type="ECO:0000313" key="3">
    <source>
        <dbReference type="Proteomes" id="UP000473325"/>
    </source>
</evidence>
<feature type="domain" description="HTH marR-type" evidence="1">
    <location>
        <begin position="21"/>
        <end position="153"/>
    </location>
</feature>
<dbReference type="PROSITE" id="PS50995">
    <property type="entry name" value="HTH_MARR_2"/>
    <property type="match status" value="1"/>
</dbReference>
<dbReference type="GO" id="GO:0003700">
    <property type="term" value="F:DNA-binding transcription factor activity"/>
    <property type="evidence" value="ECO:0007669"/>
    <property type="project" value="InterPro"/>
</dbReference>